<evidence type="ECO:0000256" key="1">
    <source>
        <dbReference type="ARBA" id="ARBA00006817"/>
    </source>
</evidence>
<evidence type="ECO:0000256" key="2">
    <source>
        <dbReference type="SAM" id="MobiDB-lite"/>
    </source>
</evidence>
<feature type="domain" description="Activator of Hsp90 ATPase homologue 1/2-like C-terminal" evidence="3">
    <location>
        <begin position="13"/>
        <end position="144"/>
    </location>
</feature>
<comment type="caution">
    <text evidence="4">The sequence shown here is derived from an EMBL/GenBank/DDBJ whole genome shotgun (WGS) entry which is preliminary data.</text>
</comment>
<gene>
    <name evidence="4" type="ORF">AQI88_39120</name>
</gene>
<dbReference type="AlphaFoldDB" id="A0A101NBR5"/>
<dbReference type="EMBL" id="LMWL01000088">
    <property type="protein sequence ID" value="KUM90162.1"/>
    <property type="molecule type" value="Genomic_DNA"/>
</dbReference>
<proteinExistence type="inferred from homology"/>
<organism evidence="4 5">
    <name type="scientific">Streptomyces cellostaticus</name>
    <dbReference type="NCBI Taxonomy" id="67285"/>
    <lineage>
        <taxon>Bacteria</taxon>
        <taxon>Bacillati</taxon>
        <taxon>Actinomycetota</taxon>
        <taxon>Actinomycetes</taxon>
        <taxon>Kitasatosporales</taxon>
        <taxon>Streptomycetaceae</taxon>
        <taxon>Streptomyces</taxon>
    </lineage>
</organism>
<accession>A0A101NBR5</accession>
<dbReference type="RefSeq" id="WP_067009752.1">
    <property type="nucleotide sequence ID" value="NZ_BNDU01000008.1"/>
</dbReference>
<dbReference type="SUPFAM" id="SSF55961">
    <property type="entry name" value="Bet v1-like"/>
    <property type="match status" value="1"/>
</dbReference>
<evidence type="ECO:0000259" key="3">
    <source>
        <dbReference type="Pfam" id="PF08327"/>
    </source>
</evidence>
<dbReference type="Gene3D" id="3.30.530.20">
    <property type="match status" value="1"/>
</dbReference>
<evidence type="ECO:0000313" key="5">
    <source>
        <dbReference type="Proteomes" id="UP000054241"/>
    </source>
</evidence>
<sequence length="152" mass="16722">MIPDTIERAILINAPRERVWSVLSEPAFLGRWFGNGEPVKIDLRPGGLLVFDHGIHGVIPARIQTVEPPRVLSWRWSQGAAGEEPDDSNATLVEFTLTEDGSTGGTRLTMVESGFAHLGLPTDEATDRHRANSRNWPGKLDQLRADSEQTTA</sequence>
<dbReference type="InterPro" id="IPR013538">
    <property type="entry name" value="ASHA1/2-like_C"/>
</dbReference>
<keyword evidence="5" id="KW-1185">Reference proteome</keyword>
<reference evidence="4 5" key="1">
    <citation type="submission" date="2015-10" db="EMBL/GenBank/DDBJ databases">
        <title>Draft genome sequence of Streptomyces cellostaticus DSM 40189, type strain for the species Streptomyces cellostaticus.</title>
        <authorList>
            <person name="Ruckert C."/>
            <person name="Winkler A."/>
            <person name="Kalinowski J."/>
            <person name="Kampfer P."/>
            <person name="Glaeser S."/>
        </authorList>
    </citation>
    <scope>NUCLEOTIDE SEQUENCE [LARGE SCALE GENOMIC DNA]</scope>
    <source>
        <strain evidence="4 5">DSM 40189</strain>
    </source>
</reference>
<dbReference type="Proteomes" id="UP000054241">
    <property type="component" value="Unassembled WGS sequence"/>
</dbReference>
<dbReference type="InterPro" id="IPR023393">
    <property type="entry name" value="START-like_dom_sf"/>
</dbReference>
<protein>
    <recommendedName>
        <fullName evidence="3">Activator of Hsp90 ATPase homologue 1/2-like C-terminal domain-containing protein</fullName>
    </recommendedName>
</protein>
<dbReference type="Pfam" id="PF08327">
    <property type="entry name" value="AHSA1"/>
    <property type="match status" value="1"/>
</dbReference>
<feature type="compositionally biased region" description="Basic and acidic residues" evidence="2">
    <location>
        <begin position="141"/>
        <end position="152"/>
    </location>
</feature>
<comment type="similarity">
    <text evidence="1">Belongs to the AHA1 family.</text>
</comment>
<dbReference type="OrthoDB" id="9803476at2"/>
<evidence type="ECO:0000313" key="4">
    <source>
        <dbReference type="EMBL" id="KUM90162.1"/>
    </source>
</evidence>
<feature type="region of interest" description="Disordered" evidence="2">
    <location>
        <begin position="120"/>
        <end position="152"/>
    </location>
</feature>
<dbReference type="STRING" id="67285.AQI88_39120"/>
<name>A0A101NBR5_9ACTN</name>